<dbReference type="CDD" id="cd00121">
    <property type="entry name" value="MATH"/>
    <property type="match status" value="1"/>
</dbReference>
<comment type="caution">
    <text evidence="4">The sequence shown here is derived from an EMBL/GenBank/DDBJ whole genome shotgun (WGS) entry which is preliminary data.</text>
</comment>
<dbReference type="InterPro" id="IPR008974">
    <property type="entry name" value="TRAF-like"/>
</dbReference>
<dbReference type="SUPFAM" id="SSF49599">
    <property type="entry name" value="TRAF domain-like"/>
    <property type="match status" value="1"/>
</dbReference>
<dbReference type="InterPro" id="IPR045005">
    <property type="entry name" value="BPM1-6"/>
</dbReference>
<comment type="pathway">
    <text evidence="1">Protein modification; protein ubiquitination.</text>
</comment>
<dbReference type="EMBL" id="CAJGYO010000018">
    <property type="protein sequence ID" value="CAD6335921.1"/>
    <property type="molecule type" value="Genomic_DNA"/>
</dbReference>
<dbReference type="CDD" id="cd18280">
    <property type="entry name" value="BTB_POZ_BPM_plant"/>
    <property type="match status" value="1"/>
</dbReference>
<dbReference type="InterPro" id="IPR011333">
    <property type="entry name" value="SKP1/BTB/POZ_sf"/>
</dbReference>
<dbReference type="InterPro" id="IPR056423">
    <property type="entry name" value="BACK_BPM_SPOP"/>
</dbReference>
<evidence type="ECO:0000259" key="3">
    <source>
        <dbReference type="PROSITE" id="PS50097"/>
    </source>
</evidence>
<accession>A0A811S3J4</accession>
<dbReference type="SUPFAM" id="SSF54695">
    <property type="entry name" value="POZ domain"/>
    <property type="match status" value="1"/>
</dbReference>
<dbReference type="OrthoDB" id="6359816at2759"/>
<organism evidence="4 5">
    <name type="scientific">Miscanthus lutarioriparius</name>
    <dbReference type="NCBI Taxonomy" id="422564"/>
    <lineage>
        <taxon>Eukaryota</taxon>
        <taxon>Viridiplantae</taxon>
        <taxon>Streptophyta</taxon>
        <taxon>Embryophyta</taxon>
        <taxon>Tracheophyta</taxon>
        <taxon>Spermatophyta</taxon>
        <taxon>Magnoliopsida</taxon>
        <taxon>Liliopsida</taxon>
        <taxon>Poales</taxon>
        <taxon>Poaceae</taxon>
        <taxon>PACMAD clade</taxon>
        <taxon>Panicoideae</taxon>
        <taxon>Andropogonodae</taxon>
        <taxon>Andropogoneae</taxon>
        <taxon>Saccharinae</taxon>
        <taxon>Miscanthus</taxon>
    </lineage>
</organism>
<dbReference type="Gene3D" id="1.25.40.420">
    <property type="match status" value="1"/>
</dbReference>
<protein>
    <recommendedName>
        <fullName evidence="3">BTB domain-containing protein</fullName>
    </recommendedName>
</protein>
<dbReference type="AlphaFoldDB" id="A0A811S3J4"/>
<comment type="similarity">
    <text evidence="2">Belongs to the Tdpoz family.</text>
</comment>
<feature type="domain" description="BTB" evidence="3">
    <location>
        <begin position="190"/>
        <end position="251"/>
    </location>
</feature>
<evidence type="ECO:0000313" key="5">
    <source>
        <dbReference type="Proteomes" id="UP000604825"/>
    </source>
</evidence>
<dbReference type="PROSITE" id="PS50097">
    <property type="entry name" value="BTB"/>
    <property type="match status" value="1"/>
</dbReference>
<gene>
    <name evidence="4" type="ORF">NCGR_LOCUS60019</name>
</gene>
<reference evidence="4" key="1">
    <citation type="submission" date="2020-10" db="EMBL/GenBank/DDBJ databases">
        <authorList>
            <person name="Han B."/>
            <person name="Lu T."/>
            <person name="Zhao Q."/>
            <person name="Huang X."/>
            <person name="Zhao Y."/>
        </authorList>
    </citation>
    <scope>NUCLEOTIDE SEQUENCE</scope>
</reference>
<dbReference type="InterPro" id="IPR000210">
    <property type="entry name" value="BTB/POZ_dom"/>
</dbReference>
<dbReference type="InterPro" id="IPR002083">
    <property type="entry name" value="MATH/TRAF_dom"/>
</dbReference>
<dbReference type="SMART" id="SM00225">
    <property type="entry name" value="BTB"/>
    <property type="match status" value="1"/>
</dbReference>
<evidence type="ECO:0000313" key="4">
    <source>
        <dbReference type="EMBL" id="CAD6335921.1"/>
    </source>
</evidence>
<sequence>MEHDGKNLTVTEAVRSVQLLKIDGYSATSTMVGSAKFIKPRSRWNIDGHEWEVHFYPGHRQFLEDEDVIPIFDDSVEWVALKLILVSEPQRDKLRVNLSCRLVSPSKHLSPSKEKSVSHVFDRRSKCSPEVLLMLKHEVPSSGYLVNDSLTVECTITVLGADDEEQPLPVPPPSDLHKHLGELLQSQEGADVRFHVSGESFAAHKAILAARSPVFKAQFFGGMDETSSESVVIEDMEAVVFKSMLHFIYTDMAPELDGDQEPQAAATMVQQLLVAADRYGLNRLKQICECKLSGGIGIGTAATTLALAEQHHCSLLKSKCIEFVTKSPETLDAVLATDGYAHLVASCPLVLAELLRAARGRKI</sequence>
<name>A0A811S3J4_9POAL</name>
<proteinExistence type="inferred from homology"/>
<dbReference type="Gene3D" id="3.30.710.10">
    <property type="entry name" value="Potassium Channel Kv1.1, Chain A"/>
    <property type="match status" value="1"/>
</dbReference>
<dbReference type="Pfam" id="PF00651">
    <property type="entry name" value="BTB"/>
    <property type="match status" value="1"/>
</dbReference>
<dbReference type="Proteomes" id="UP000604825">
    <property type="component" value="Unassembled WGS sequence"/>
</dbReference>
<dbReference type="PANTHER" id="PTHR26379">
    <property type="entry name" value="BTB/POZ AND MATH DOMAIN-CONTAINING PROTEIN 1"/>
    <property type="match status" value="1"/>
</dbReference>
<evidence type="ECO:0000256" key="2">
    <source>
        <dbReference type="ARBA" id="ARBA00010846"/>
    </source>
</evidence>
<evidence type="ECO:0000256" key="1">
    <source>
        <dbReference type="ARBA" id="ARBA00004906"/>
    </source>
</evidence>
<dbReference type="PANTHER" id="PTHR26379:SF180">
    <property type="entry name" value="TRAF TRANSCRIPTION FACTOR"/>
    <property type="match status" value="1"/>
</dbReference>
<keyword evidence="5" id="KW-1185">Reference proteome</keyword>
<dbReference type="GO" id="GO:0016567">
    <property type="term" value="P:protein ubiquitination"/>
    <property type="evidence" value="ECO:0007669"/>
    <property type="project" value="InterPro"/>
</dbReference>
<dbReference type="Gene3D" id="2.60.210.10">
    <property type="entry name" value="Apoptosis, Tumor Necrosis Factor Receptor Associated Protein 2, Chain A"/>
    <property type="match status" value="1"/>
</dbReference>
<dbReference type="Pfam" id="PF24570">
    <property type="entry name" value="BACK_BPM_SPOP"/>
    <property type="match status" value="1"/>
</dbReference>